<feature type="domain" description="Cyclin-like" evidence="4">
    <location>
        <begin position="150"/>
        <end position="241"/>
    </location>
</feature>
<organism evidence="5 6">
    <name type="scientific">Volvox africanus</name>
    <dbReference type="NCBI Taxonomy" id="51714"/>
    <lineage>
        <taxon>Eukaryota</taxon>
        <taxon>Viridiplantae</taxon>
        <taxon>Chlorophyta</taxon>
        <taxon>core chlorophytes</taxon>
        <taxon>Chlorophyceae</taxon>
        <taxon>CS clade</taxon>
        <taxon>Chlamydomonadales</taxon>
        <taxon>Volvocaceae</taxon>
        <taxon>Volvox</taxon>
    </lineage>
</organism>
<evidence type="ECO:0000256" key="1">
    <source>
        <dbReference type="ARBA" id="ARBA00022618"/>
    </source>
</evidence>
<evidence type="ECO:0000259" key="4">
    <source>
        <dbReference type="SMART" id="SM00385"/>
    </source>
</evidence>
<dbReference type="Proteomes" id="UP001165090">
    <property type="component" value="Unassembled WGS sequence"/>
</dbReference>
<comment type="caution">
    <text evidence="5">The sequence shown here is derived from an EMBL/GenBank/DDBJ whole genome shotgun (WGS) entry which is preliminary data.</text>
</comment>
<evidence type="ECO:0000313" key="6">
    <source>
        <dbReference type="Proteomes" id="UP001165090"/>
    </source>
</evidence>
<keyword evidence="2" id="KW-0131">Cell cycle</keyword>
<dbReference type="PANTHER" id="PTHR10177">
    <property type="entry name" value="CYCLINS"/>
    <property type="match status" value="1"/>
</dbReference>
<evidence type="ECO:0000256" key="3">
    <source>
        <dbReference type="RuleBase" id="RU000383"/>
    </source>
</evidence>
<dbReference type="Pfam" id="PF00134">
    <property type="entry name" value="Cyclin_N"/>
    <property type="match status" value="1"/>
</dbReference>
<dbReference type="SUPFAM" id="SSF47954">
    <property type="entry name" value="Cyclin-like"/>
    <property type="match status" value="1"/>
</dbReference>
<protein>
    <recommendedName>
        <fullName evidence="4">Cyclin-like domain-containing protein</fullName>
    </recommendedName>
</protein>
<dbReference type="InterPro" id="IPR013763">
    <property type="entry name" value="Cyclin-like_dom"/>
</dbReference>
<name>A0ABQ5S8Q1_9CHLO</name>
<dbReference type="InterPro" id="IPR036915">
    <property type="entry name" value="Cyclin-like_sf"/>
</dbReference>
<sequence length="430" mass="45953">MQSALLVKADGDLSPPTDHESAQHSPDCVSIEAASQARASSSGCTSLLCTEDGLGDCGMEDGCVLGDEVQELCTCYRIDAGRRLHMAQLHQETGISCIKDVIRDDFCKQFGLRHDSTAGRSVDGSYKRRSSGKPGVQCHLPGPYRARMVVWMREVAEVLGLQWATLFAATSALDRFVAATEALPPSNMLQLLVLACMSVAVKFEEVQQLSPTVWLSLAVDEAGRELYGPCDLQRCEFTLLQTIDWQLHEPNTFTFLEHFLTVTASPAMPNSQTDAAAEAMLAQALSLVEVSRMFSIFLSYHHSTVALACLTLAERLTYGDFQPSGVEGEEGDTALSPQSFVGSAALAAAAAAATTNAAGRGASSSSGRGGISGIANTGSSSAAVVAAVSGLPLTCLAPKLSTCTEVLERCYEELLTAWAQQQQRRQRWED</sequence>
<evidence type="ECO:0000256" key="2">
    <source>
        <dbReference type="ARBA" id="ARBA00023306"/>
    </source>
</evidence>
<gene>
    <name evidence="5" type="ORF">VaNZ11_010093</name>
</gene>
<accession>A0ABQ5S8Q1</accession>
<dbReference type="SMART" id="SM00385">
    <property type="entry name" value="CYCLIN"/>
    <property type="match status" value="1"/>
</dbReference>
<reference evidence="5 6" key="1">
    <citation type="journal article" date="2023" name="IScience">
        <title>Expanded male sex-determining region conserved during the evolution of homothallism in the green alga Volvox.</title>
        <authorList>
            <person name="Yamamoto K."/>
            <person name="Matsuzaki R."/>
            <person name="Mahakham W."/>
            <person name="Heman W."/>
            <person name="Sekimoto H."/>
            <person name="Kawachi M."/>
            <person name="Minakuchi Y."/>
            <person name="Toyoda A."/>
            <person name="Nozaki H."/>
        </authorList>
    </citation>
    <scope>NUCLEOTIDE SEQUENCE [LARGE SCALE GENOMIC DNA]</scope>
    <source>
        <strain evidence="5 6">NIES-4468</strain>
    </source>
</reference>
<dbReference type="InterPro" id="IPR039361">
    <property type="entry name" value="Cyclin"/>
</dbReference>
<keyword evidence="3" id="KW-0195">Cyclin</keyword>
<dbReference type="EMBL" id="BSDZ01000031">
    <property type="protein sequence ID" value="GLI66315.1"/>
    <property type="molecule type" value="Genomic_DNA"/>
</dbReference>
<proteinExistence type="inferred from homology"/>
<evidence type="ECO:0000313" key="5">
    <source>
        <dbReference type="EMBL" id="GLI66315.1"/>
    </source>
</evidence>
<keyword evidence="1" id="KW-0132">Cell division</keyword>
<dbReference type="InterPro" id="IPR006671">
    <property type="entry name" value="Cyclin_N"/>
</dbReference>
<comment type="similarity">
    <text evidence="3">Belongs to the cyclin family.</text>
</comment>
<keyword evidence="6" id="KW-1185">Reference proteome</keyword>
<dbReference type="Gene3D" id="1.10.472.10">
    <property type="entry name" value="Cyclin-like"/>
    <property type="match status" value="2"/>
</dbReference>